<comment type="caution">
    <text evidence="9">The sequence shown here is derived from an EMBL/GenBank/DDBJ whole genome shotgun (WGS) entry which is preliminary data.</text>
</comment>
<dbReference type="InterPro" id="IPR031475">
    <property type="entry name" value="NBD_C"/>
</dbReference>
<dbReference type="GO" id="GO:0016301">
    <property type="term" value="F:kinase activity"/>
    <property type="evidence" value="ECO:0007669"/>
    <property type="project" value="UniProtKB-KW"/>
</dbReference>
<accession>A0A4R5QF05</accession>
<evidence type="ECO:0000256" key="2">
    <source>
        <dbReference type="ARBA" id="ARBA00022679"/>
    </source>
</evidence>
<dbReference type="InterPro" id="IPR037051">
    <property type="entry name" value="4-carb_acid_sugar_kinase_N_sf"/>
</dbReference>
<dbReference type="Gene3D" id="3.40.980.20">
    <property type="entry name" value="Four-carbon acid sugar kinase, nucleotide binding domain"/>
    <property type="match status" value="1"/>
</dbReference>
<keyword evidence="5" id="KW-0067">ATP-binding</keyword>
<keyword evidence="10" id="KW-1185">Reference proteome</keyword>
<evidence type="ECO:0000256" key="4">
    <source>
        <dbReference type="ARBA" id="ARBA00022777"/>
    </source>
</evidence>
<evidence type="ECO:0000256" key="5">
    <source>
        <dbReference type="ARBA" id="ARBA00022840"/>
    </source>
</evidence>
<comment type="similarity">
    <text evidence="1">Belongs to the four-carbon acid sugar kinase family.</text>
</comment>
<dbReference type="InterPro" id="IPR010737">
    <property type="entry name" value="4-carb_acid_sugar_kinase_N"/>
</dbReference>
<protein>
    <submittedName>
        <fullName evidence="9">Hrp-dependent type III effector protein</fullName>
    </submittedName>
</protein>
<keyword evidence="2" id="KW-0808">Transferase</keyword>
<evidence type="ECO:0000256" key="6">
    <source>
        <dbReference type="ARBA" id="ARBA00023277"/>
    </source>
</evidence>
<evidence type="ECO:0000256" key="3">
    <source>
        <dbReference type="ARBA" id="ARBA00022741"/>
    </source>
</evidence>
<feature type="domain" description="Four-carbon acid sugar kinase nucleotide binding" evidence="8">
    <location>
        <begin position="267"/>
        <end position="352"/>
    </location>
</feature>
<keyword evidence="6" id="KW-0119">Carbohydrate metabolism</keyword>
<evidence type="ECO:0000259" key="7">
    <source>
        <dbReference type="Pfam" id="PF07005"/>
    </source>
</evidence>
<dbReference type="GO" id="GO:0005524">
    <property type="term" value="F:ATP binding"/>
    <property type="evidence" value="ECO:0007669"/>
    <property type="project" value="UniProtKB-KW"/>
</dbReference>
<dbReference type="SUPFAM" id="SSF142764">
    <property type="entry name" value="YgbK-like"/>
    <property type="match status" value="1"/>
</dbReference>
<reference evidence="9 10" key="1">
    <citation type="journal article" date="2016" name="J. Microbiol.">
        <title>Dankookia rubra gen. nov., sp. nov., an alphaproteobacterium isolated from sediment of a shallow stream.</title>
        <authorList>
            <person name="Kim W.H."/>
            <person name="Kim D.H."/>
            <person name="Kang K."/>
            <person name="Ahn T.Y."/>
        </authorList>
    </citation>
    <scope>NUCLEOTIDE SEQUENCE [LARGE SCALE GENOMIC DNA]</scope>
    <source>
        <strain evidence="9 10">JCM30602</strain>
    </source>
</reference>
<evidence type="ECO:0000256" key="1">
    <source>
        <dbReference type="ARBA" id="ARBA00005715"/>
    </source>
</evidence>
<dbReference type="OrthoDB" id="9778478at2"/>
<dbReference type="Pfam" id="PF17042">
    <property type="entry name" value="NBD_C"/>
    <property type="match status" value="1"/>
</dbReference>
<dbReference type="Gene3D" id="3.40.50.10840">
    <property type="entry name" value="Putative sugar-binding, N-terminal domain"/>
    <property type="match status" value="1"/>
</dbReference>
<sequence length="371" mass="37522">MQPHGFGPPRLRLLADDLTGALDSAAELAGLCGPVPVAWQEAAEGSLALDSGTREAGRDAAFARVRALAPALAGGDIACKKLDSLWRGQPAAELAACLSTGAWAHCVLAPAFPAQRRITRGGRVLFGRPDGGWETAPVDPAAALAAEGLAVRPGRPEAPLPPGISLFDAETEEDLARIVALGRAAPGPVLWCGSGGLARALAGDAVLAPETRLDPPVLGLFGSDHAVTARQLAACGTAWLRLPDGAGAAPVARRLDATGLALVSLDLPRGLDRGAAARRIAAGFAVLARALPRPGTLIVAGGETLRALCDGLGAHGLLAAGLVTPGVPRSRLRGGAWDGLPVVSKSGGFGPDALWRDLLAGNGHFFGSIDA</sequence>
<dbReference type="InterPro" id="IPR042213">
    <property type="entry name" value="NBD_C_sf"/>
</dbReference>
<dbReference type="Proteomes" id="UP000295096">
    <property type="component" value="Unassembled WGS sequence"/>
</dbReference>
<feature type="domain" description="Four-carbon acid sugar kinase N-terminal" evidence="7">
    <location>
        <begin position="13"/>
        <end position="126"/>
    </location>
</feature>
<proteinExistence type="inferred from homology"/>
<keyword evidence="4" id="KW-0418">Kinase</keyword>
<gene>
    <name evidence="9" type="ORF">E2C06_18515</name>
</gene>
<evidence type="ECO:0000313" key="10">
    <source>
        <dbReference type="Proteomes" id="UP000295096"/>
    </source>
</evidence>
<dbReference type="EMBL" id="SMSJ01000026">
    <property type="protein sequence ID" value="TDH61101.1"/>
    <property type="molecule type" value="Genomic_DNA"/>
</dbReference>
<name>A0A4R5QF05_9PROT</name>
<evidence type="ECO:0000313" key="9">
    <source>
        <dbReference type="EMBL" id="TDH61101.1"/>
    </source>
</evidence>
<dbReference type="Pfam" id="PF07005">
    <property type="entry name" value="SBD_N"/>
    <property type="match status" value="1"/>
</dbReference>
<keyword evidence="3" id="KW-0547">Nucleotide-binding</keyword>
<organism evidence="9 10">
    <name type="scientific">Dankookia rubra</name>
    <dbReference type="NCBI Taxonomy" id="1442381"/>
    <lineage>
        <taxon>Bacteria</taxon>
        <taxon>Pseudomonadati</taxon>
        <taxon>Pseudomonadota</taxon>
        <taxon>Alphaproteobacteria</taxon>
        <taxon>Acetobacterales</taxon>
        <taxon>Roseomonadaceae</taxon>
        <taxon>Dankookia</taxon>
    </lineage>
</organism>
<dbReference type="AlphaFoldDB" id="A0A4R5QF05"/>
<dbReference type="RefSeq" id="WP_133290097.1">
    <property type="nucleotide sequence ID" value="NZ_SMSJ01000026.1"/>
</dbReference>
<evidence type="ECO:0000259" key="8">
    <source>
        <dbReference type="Pfam" id="PF17042"/>
    </source>
</evidence>